<reference evidence="2 3" key="1">
    <citation type="submission" date="2019-05" db="EMBL/GenBank/DDBJ databases">
        <authorList>
            <person name="Farhan Ul Haque M."/>
        </authorList>
    </citation>
    <scope>NUCLEOTIDE SEQUENCE [LARGE SCALE GENOMIC DNA]</scope>
    <source>
        <strain evidence="2">2</strain>
    </source>
</reference>
<organism evidence="2 3">
    <name type="scientific">Methylocella tundrae</name>
    <dbReference type="NCBI Taxonomy" id="227605"/>
    <lineage>
        <taxon>Bacteria</taxon>
        <taxon>Pseudomonadati</taxon>
        <taxon>Pseudomonadota</taxon>
        <taxon>Alphaproteobacteria</taxon>
        <taxon>Hyphomicrobiales</taxon>
        <taxon>Beijerinckiaceae</taxon>
        <taxon>Methylocella</taxon>
    </lineage>
</organism>
<dbReference type="AlphaFoldDB" id="A0A8B6M9P9"/>
<dbReference type="EMBL" id="CABFMQ020000103">
    <property type="protein sequence ID" value="VTZ51654.1"/>
    <property type="molecule type" value="Genomic_DNA"/>
</dbReference>
<dbReference type="Proteomes" id="UP000485880">
    <property type="component" value="Unassembled WGS sequence"/>
</dbReference>
<name>A0A8B6M9P9_METTU</name>
<accession>A0A8B6M9P9</accession>
<sequence length="80" mass="8526">MRSRKTAASTVSPGQDLKNALPKMGRGKTDEFQPALTEALEACESEPAERDGTQSRANFASLSAQNTPSRLQHPRAPSGS</sequence>
<evidence type="ECO:0000313" key="2">
    <source>
        <dbReference type="EMBL" id="VTZ51654.1"/>
    </source>
</evidence>
<gene>
    <name evidence="2" type="ORF">MPC4_440002</name>
</gene>
<feature type="compositionally biased region" description="Polar residues" evidence="1">
    <location>
        <begin position="1"/>
        <end position="13"/>
    </location>
</feature>
<feature type="compositionally biased region" description="Polar residues" evidence="1">
    <location>
        <begin position="54"/>
        <end position="70"/>
    </location>
</feature>
<feature type="region of interest" description="Disordered" evidence="1">
    <location>
        <begin position="1"/>
        <end position="80"/>
    </location>
</feature>
<proteinExistence type="predicted"/>
<protein>
    <submittedName>
        <fullName evidence="2">Uncharacterized protein</fullName>
    </submittedName>
</protein>
<keyword evidence="3" id="KW-1185">Reference proteome</keyword>
<evidence type="ECO:0000256" key="1">
    <source>
        <dbReference type="SAM" id="MobiDB-lite"/>
    </source>
</evidence>
<evidence type="ECO:0000313" key="3">
    <source>
        <dbReference type="Proteomes" id="UP000485880"/>
    </source>
</evidence>
<comment type="caution">
    <text evidence="2">The sequence shown here is derived from an EMBL/GenBank/DDBJ whole genome shotgun (WGS) entry which is preliminary data.</text>
</comment>